<dbReference type="SUPFAM" id="SSF52058">
    <property type="entry name" value="L domain-like"/>
    <property type="match status" value="1"/>
</dbReference>
<dbReference type="InterPro" id="IPR032675">
    <property type="entry name" value="LRR_dom_sf"/>
</dbReference>
<organism>
    <name type="scientific">Ixodes scapularis</name>
    <name type="common">Black-legged tick</name>
    <name type="synonym">Deer tick</name>
    <dbReference type="NCBI Taxonomy" id="6945"/>
    <lineage>
        <taxon>Eukaryota</taxon>
        <taxon>Metazoa</taxon>
        <taxon>Ecdysozoa</taxon>
        <taxon>Arthropoda</taxon>
        <taxon>Chelicerata</taxon>
        <taxon>Arachnida</taxon>
        <taxon>Acari</taxon>
        <taxon>Parasitiformes</taxon>
        <taxon>Ixodida</taxon>
        <taxon>Ixodoidea</taxon>
        <taxon>Ixodidae</taxon>
        <taxon>Ixodinae</taxon>
        <taxon>Ixodes</taxon>
    </lineage>
</organism>
<evidence type="ECO:0008006" key="4">
    <source>
        <dbReference type="Google" id="ProtNLM"/>
    </source>
</evidence>
<dbReference type="InParanoid" id="B7Q6K9"/>
<dbReference type="VEuPathDB" id="VectorBase:ISCW010395"/>
<dbReference type="PaxDb" id="6945-B7Q6K9"/>
<dbReference type="VEuPathDB" id="VectorBase:ISCP_033186"/>
<dbReference type="EMBL" id="ABJB010302351">
    <property type="status" value="NOT_ANNOTATED_CDS"/>
    <property type="molecule type" value="Genomic_DNA"/>
</dbReference>
<dbReference type="EMBL" id="ABJB010853066">
    <property type="status" value="NOT_ANNOTATED_CDS"/>
    <property type="molecule type" value="Genomic_DNA"/>
</dbReference>
<dbReference type="EMBL" id="DS868316">
    <property type="protein sequence ID" value="EEC14481.1"/>
    <property type="molecule type" value="Genomic_DNA"/>
</dbReference>
<dbReference type="GO" id="GO:0005737">
    <property type="term" value="C:cytoplasm"/>
    <property type="evidence" value="ECO:0000318"/>
    <property type="project" value="GO_Central"/>
</dbReference>
<dbReference type="FunCoup" id="B7Q6K9">
    <property type="interactions" value="2"/>
</dbReference>
<evidence type="ECO:0000313" key="1">
    <source>
        <dbReference type="EMBL" id="EEC14481.1"/>
    </source>
</evidence>
<name>B7Q6K9_IXOSC</name>
<keyword evidence="3" id="KW-1185">Reference proteome</keyword>
<sequence length="477" mass="53610">MPLFKTARPLKALCMEYIARNINQMCTGHTMTQEVDQGIFDFIEPRLSHYLPCLHHVLGSKHTLRCIVISLWSESDADSERHLTQIGTKGDILEELHFLPIMSDNLVPTVICTLQQLPFLVKLTLRLADITETLIAGITNNCALLTEVTLSSLSFDERCLDMFTACTRLEELVIDCTAADTDPDTHHAQGLLSLPRLRVFRYDNLTREVLRIPSTMQLSLTDYAEQNGKARWAPTFLEHVVKVCPLITCIHVDLFGEEDVSLLRFLRHLSRLSLSLSPVIAANDIATELRPVFRAVGHNMTSLRLEIGCVDLADITEYCTGLEVLNISSLHTMRKFAKKRTAILPQLKTLKLSLSPTTGIDDGFPAELIQAIGANLQKISLKDCQLSDAEFNILLKACKFNSVRELSLSQVRGLTAWSLHDLFAAPNPLETVKLYMCPRISRPDINSLRHRAKLENLAVDVIIDHHDWNLSYLGPPM</sequence>
<reference evidence="2" key="2">
    <citation type="submission" date="2020-05" db="UniProtKB">
        <authorList>
            <consortium name="EnsemblMetazoa"/>
        </authorList>
    </citation>
    <scope>IDENTIFICATION</scope>
    <source>
        <strain evidence="2">wikel</strain>
    </source>
</reference>
<dbReference type="VEuPathDB" id="VectorBase:ISCI010395"/>
<dbReference type="AlphaFoldDB" id="B7Q6K9"/>
<dbReference type="OrthoDB" id="10328643at2759"/>
<dbReference type="PANTHER" id="PTHR13318">
    <property type="entry name" value="PARTNER OF PAIRED, ISOFORM B-RELATED"/>
    <property type="match status" value="1"/>
</dbReference>
<dbReference type="Proteomes" id="UP000001555">
    <property type="component" value="Unassembled WGS sequence"/>
</dbReference>
<gene>
    <name evidence="1" type="ORF">IscW_ISCW010395</name>
</gene>
<dbReference type="HOGENOM" id="CLU_572773_0_0_1"/>
<accession>B7Q6K9</accession>
<reference evidence="1 3" key="1">
    <citation type="submission" date="2008-03" db="EMBL/GenBank/DDBJ databases">
        <title>Annotation of Ixodes scapularis.</title>
        <authorList>
            <consortium name="Ixodes scapularis Genome Project Consortium"/>
            <person name="Caler E."/>
            <person name="Hannick L.I."/>
            <person name="Bidwell S."/>
            <person name="Joardar V."/>
            <person name="Thiagarajan M."/>
            <person name="Amedeo P."/>
            <person name="Galinsky K.J."/>
            <person name="Schobel S."/>
            <person name="Inman J."/>
            <person name="Hostetler J."/>
            <person name="Miller J."/>
            <person name="Hammond M."/>
            <person name="Megy K."/>
            <person name="Lawson D."/>
            <person name="Kodira C."/>
            <person name="Sutton G."/>
            <person name="Meyer J."/>
            <person name="Hill C.A."/>
            <person name="Birren B."/>
            <person name="Nene V."/>
            <person name="Collins F."/>
            <person name="Alarcon-Chaidez F."/>
            <person name="Wikel S."/>
            <person name="Strausberg R."/>
        </authorList>
    </citation>
    <scope>NUCLEOTIDE SEQUENCE [LARGE SCALE GENOMIC DNA]</scope>
    <source>
        <strain evidence="3">Wikel</strain>
        <strain evidence="1">Wikel colony</strain>
    </source>
</reference>
<dbReference type="EnsemblMetazoa" id="ISCW010395-RA">
    <property type="protein sequence ID" value="ISCW010395-PA"/>
    <property type="gene ID" value="ISCW010395"/>
</dbReference>
<protein>
    <recommendedName>
        <fullName evidence="4">RNI-like protein</fullName>
    </recommendedName>
</protein>
<evidence type="ECO:0000313" key="2">
    <source>
        <dbReference type="EnsemblMetazoa" id="ISCW010395-PA"/>
    </source>
</evidence>
<dbReference type="Gene3D" id="3.80.10.10">
    <property type="entry name" value="Ribonuclease Inhibitor"/>
    <property type="match status" value="2"/>
</dbReference>
<evidence type="ECO:0000313" key="3">
    <source>
        <dbReference type="Proteomes" id="UP000001555"/>
    </source>
</evidence>
<proteinExistence type="predicted"/>